<dbReference type="GO" id="GO:0015629">
    <property type="term" value="C:actin cytoskeleton"/>
    <property type="evidence" value="ECO:0007669"/>
    <property type="project" value="TreeGrafter"/>
</dbReference>
<dbReference type="PRINTS" id="PR00597">
    <property type="entry name" value="GELSOLIN"/>
</dbReference>
<evidence type="ECO:0000313" key="3">
    <source>
        <dbReference type="WBParaSite" id="Hba_03848"/>
    </source>
</evidence>
<accession>A0A1I7WFT8</accession>
<dbReference type="PANTHER" id="PTHR11977">
    <property type="entry name" value="VILLIN"/>
    <property type="match status" value="1"/>
</dbReference>
<feature type="domain" description="HP" evidence="1">
    <location>
        <begin position="558"/>
        <end position="622"/>
    </location>
</feature>
<dbReference type="SUPFAM" id="SSF47050">
    <property type="entry name" value="VHP, Villin headpiece domain"/>
    <property type="match status" value="1"/>
</dbReference>
<proteinExistence type="predicted"/>
<dbReference type="GO" id="GO:0005737">
    <property type="term" value="C:cytoplasm"/>
    <property type="evidence" value="ECO:0007669"/>
    <property type="project" value="TreeGrafter"/>
</dbReference>
<name>A0A1I7WFT8_HETBA</name>
<dbReference type="GO" id="GO:0051014">
    <property type="term" value="P:actin filament severing"/>
    <property type="evidence" value="ECO:0007669"/>
    <property type="project" value="TreeGrafter"/>
</dbReference>
<dbReference type="GO" id="GO:0051015">
    <property type="term" value="F:actin filament binding"/>
    <property type="evidence" value="ECO:0007669"/>
    <property type="project" value="InterPro"/>
</dbReference>
<dbReference type="Pfam" id="PF02209">
    <property type="entry name" value="VHP"/>
    <property type="match status" value="1"/>
</dbReference>
<dbReference type="InterPro" id="IPR003128">
    <property type="entry name" value="Villin_headpiece"/>
</dbReference>
<dbReference type="Gene3D" id="1.10.950.10">
    <property type="entry name" value="Villin headpiece domain"/>
    <property type="match status" value="1"/>
</dbReference>
<dbReference type="SUPFAM" id="SSF55753">
    <property type="entry name" value="Actin depolymerizing proteins"/>
    <property type="match status" value="3"/>
</dbReference>
<protein>
    <submittedName>
        <fullName evidence="3">HP domain-containing protein</fullName>
    </submittedName>
</protein>
<sequence length="622" mass="71273">MAKSAQEGLQATENYSLIKNGLKATNTVSSYPSTMLIRIQDTKNLFCFILGYQSDFFSLLGGSEPSKEPEMFSEPFENIVARINLVLRVTDECEIQSLVKGERVCFSILQPTETLIFDFGSEIYVWSGKHARKASGRYAVEYAQHLRLKPVFNSALLLGESFDEGRADWILYRRVFQGVQATSSDIEKNEALFLANYLHTLIHPKPVMIIEGYEFTRAMKDVITENISIWMLNGEELEKVDNTTIFNNDLCYVVRWQYRIQQSGMLLGVRRLKTGLESEKETGRERVSFFYWLGRRTTSKQQGICALKLSQFDKAKKPHVRVVQGTEPPLFLALFRGKFIVRSLLPDASPFFLIQGATSLEGHAVQLEDNITHLRCHAVYLKITGDIIVIEGPTSSSRSVENALTLASEFMKNKETFGIKDNGTTIISTEKIGTSINWISPIGRVKTPRFYRIYENEASELTSPQYHEDLVFPIMQSYLSDTMLIDTGKKLWIWSEHTPTTFALRVAEYFWASRDGSVTVVLKNSEPVEFIALFSEWREWSAAKIPILPPRDLQDLMSERTKSFTVESLRKRSDLPDGLNMKNLEQYLSKMDFEQVFKIKKVEFDILPLWKQIRLKKEAGLF</sequence>
<dbReference type="Proteomes" id="UP000095283">
    <property type="component" value="Unplaced"/>
</dbReference>
<evidence type="ECO:0000313" key="2">
    <source>
        <dbReference type="Proteomes" id="UP000095283"/>
    </source>
</evidence>
<dbReference type="SMART" id="SM00153">
    <property type="entry name" value="VHP"/>
    <property type="match status" value="1"/>
</dbReference>
<keyword evidence="2" id="KW-1185">Reference proteome</keyword>
<reference evidence="3" key="1">
    <citation type="submission" date="2016-11" db="UniProtKB">
        <authorList>
            <consortium name="WormBaseParasite"/>
        </authorList>
    </citation>
    <scope>IDENTIFICATION</scope>
</reference>
<dbReference type="PROSITE" id="PS51089">
    <property type="entry name" value="HP"/>
    <property type="match status" value="1"/>
</dbReference>
<dbReference type="GO" id="GO:0008154">
    <property type="term" value="P:actin polymerization or depolymerization"/>
    <property type="evidence" value="ECO:0007669"/>
    <property type="project" value="TreeGrafter"/>
</dbReference>
<dbReference type="InterPro" id="IPR007122">
    <property type="entry name" value="Villin/Gelsolin"/>
</dbReference>
<dbReference type="AlphaFoldDB" id="A0A1I7WFT8"/>
<dbReference type="PANTHER" id="PTHR11977:SF45">
    <property type="entry name" value="SUPERVILLIN"/>
    <property type="match status" value="1"/>
</dbReference>
<dbReference type="SMART" id="SM00262">
    <property type="entry name" value="GEL"/>
    <property type="match status" value="1"/>
</dbReference>
<dbReference type="InterPro" id="IPR036886">
    <property type="entry name" value="Villin_headpiece_dom_sf"/>
</dbReference>
<dbReference type="GO" id="GO:0051016">
    <property type="term" value="P:barbed-end actin filament capping"/>
    <property type="evidence" value="ECO:0007669"/>
    <property type="project" value="TreeGrafter"/>
</dbReference>
<organism evidence="2 3">
    <name type="scientific">Heterorhabditis bacteriophora</name>
    <name type="common">Entomopathogenic nematode worm</name>
    <dbReference type="NCBI Taxonomy" id="37862"/>
    <lineage>
        <taxon>Eukaryota</taxon>
        <taxon>Metazoa</taxon>
        <taxon>Ecdysozoa</taxon>
        <taxon>Nematoda</taxon>
        <taxon>Chromadorea</taxon>
        <taxon>Rhabditida</taxon>
        <taxon>Rhabditina</taxon>
        <taxon>Rhabditomorpha</taxon>
        <taxon>Strongyloidea</taxon>
        <taxon>Heterorhabditidae</taxon>
        <taxon>Heterorhabditis</taxon>
    </lineage>
</organism>
<dbReference type="WBParaSite" id="Hba_03848">
    <property type="protein sequence ID" value="Hba_03848"/>
    <property type="gene ID" value="Hba_03848"/>
</dbReference>
<dbReference type="Gene3D" id="3.40.20.10">
    <property type="entry name" value="Severin"/>
    <property type="match status" value="3"/>
</dbReference>
<evidence type="ECO:0000259" key="1">
    <source>
        <dbReference type="PROSITE" id="PS51089"/>
    </source>
</evidence>
<dbReference type="GO" id="GO:0005546">
    <property type="term" value="F:phosphatidylinositol-4,5-bisphosphate binding"/>
    <property type="evidence" value="ECO:0007669"/>
    <property type="project" value="TreeGrafter"/>
</dbReference>
<dbReference type="InterPro" id="IPR029006">
    <property type="entry name" value="ADF-H/Gelsolin-like_dom_sf"/>
</dbReference>